<proteinExistence type="predicted"/>
<dbReference type="Proteomes" id="UP001227268">
    <property type="component" value="Unassembled WGS sequence"/>
</dbReference>
<organism evidence="1 2">
    <name type="scientific">Naganishia friedmannii</name>
    <dbReference type="NCBI Taxonomy" id="89922"/>
    <lineage>
        <taxon>Eukaryota</taxon>
        <taxon>Fungi</taxon>
        <taxon>Dikarya</taxon>
        <taxon>Basidiomycota</taxon>
        <taxon>Agaricomycotina</taxon>
        <taxon>Tremellomycetes</taxon>
        <taxon>Filobasidiales</taxon>
        <taxon>Filobasidiaceae</taxon>
        <taxon>Naganishia</taxon>
    </lineage>
</organism>
<evidence type="ECO:0000313" key="2">
    <source>
        <dbReference type="Proteomes" id="UP001227268"/>
    </source>
</evidence>
<sequence>MFSSPLPYKRSNTPPTSASSRYAEALPPPVPASPLRNPPPPAPIHAYTYYAPSSHPAVTAPPPLNHAYTAPAGWTNIQPARASQQPEWQAQRAAESAWNVSRPVLIDQQYHSQPYADPRRYQEQQHQQVTEEGESEASKLVRLMSRHRRPLQATDAAPPSSPLPSEWLPTPAQGGSMQQQHMFSPSTGVFPLTISSPAGAGYFQPTFYEQQQPPPSHPDQYNTYGDNTDLNAFASTSTYDQPMGPPNSSSINNPARWYPYSPFPETDSQVASGTATPLPPYVAYAQSQSQPPQQQTSQSQLERNASQQHAHGFHLAGDVKPAPCSVSDGQSSTTAAMTANAQIRRDVYHPPPHSNTHTTSHNIDTTEFSESKTHHQHSKSIFGPGTGGIVLGGMTMPNAQEYASIPSYGASVTSDDSSYYYTSEEDSSDSDSEAEADQRRRAEERGAKGGAGNQAEMCENERRERQDSFPSIHSRPEDDAHHPQTSAQAQPPAVSQLERAGSIAAGSIHSFRAGDEVGFTAPPTAVNDDEHEHGQGLGNGKEPAAQGKADDGDYAVKASTGGGGKRSLIYSYHPPPADLPATSNNEEHSEIPLFCAPTSFQLLGQSLKRLLADLMVSASTSFVPAPSAYASSSAETPVWRVEVWVRTLTLPVPPVAGALVVGKRGGAKQGQGKRWMVGGGYRTMVGIELDEEVVRPALSTIASRSSGAGGVALALTRTRSSRHTHADVADNEHQQQTAVSTLPARPAATTSDSTNTLLPAFDASHVLRLRLPLPLHAPFTASQLVETLHKHYQYGKRVGRSTTTSLAAGTVEENAYAFARMMDRAPGPVDEAARLSKAHKLGRTAFWDGRTVPPPDERGAGEDIQGQVGRKGFRYTMRKAVSKAVGAVQGEREDTVEDDRANWVTPFTG</sequence>
<reference evidence="1" key="1">
    <citation type="submission" date="2023-04" db="EMBL/GenBank/DDBJ databases">
        <title>Draft Genome sequencing of Naganishia species isolated from polar environments using Oxford Nanopore Technology.</title>
        <authorList>
            <person name="Leo P."/>
            <person name="Venkateswaran K."/>
        </authorList>
    </citation>
    <scope>NUCLEOTIDE SEQUENCE</scope>
    <source>
        <strain evidence="1">MNA-CCFEE 5423</strain>
    </source>
</reference>
<evidence type="ECO:0000313" key="1">
    <source>
        <dbReference type="EMBL" id="KAJ9106419.1"/>
    </source>
</evidence>
<name>A0ACC2W3U9_9TREE</name>
<keyword evidence="2" id="KW-1185">Reference proteome</keyword>
<gene>
    <name evidence="1" type="ORF">QFC21_001565</name>
</gene>
<dbReference type="EMBL" id="JASBWT010000003">
    <property type="protein sequence ID" value="KAJ9106419.1"/>
    <property type="molecule type" value="Genomic_DNA"/>
</dbReference>
<accession>A0ACC2W3U9</accession>
<protein>
    <submittedName>
        <fullName evidence="1">Uncharacterized protein</fullName>
    </submittedName>
</protein>
<comment type="caution">
    <text evidence="1">The sequence shown here is derived from an EMBL/GenBank/DDBJ whole genome shotgun (WGS) entry which is preliminary data.</text>
</comment>